<comment type="similarity">
    <text evidence="4">Belongs to the glycosyltransferase 4 family.</text>
</comment>
<evidence type="ECO:0000256" key="12">
    <source>
        <dbReference type="ARBA" id="ARBA00022842"/>
    </source>
</evidence>
<evidence type="ECO:0000256" key="13">
    <source>
        <dbReference type="ARBA" id="ARBA00022989"/>
    </source>
</evidence>
<evidence type="ECO:0000256" key="6">
    <source>
        <dbReference type="ARBA" id="ARBA00017659"/>
    </source>
</evidence>
<evidence type="ECO:0000256" key="7">
    <source>
        <dbReference type="ARBA" id="ARBA00022676"/>
    </source>
</evidence>
<dbReference type="AlphaFoldDB" id="E1F963"/>
<evidence type="ECO:0000256" key="16">
    <source>
        <dbReference type="ARBA" id="ARBA00033238"/>
    </source>
</evidence>
<keyword evidence="10" id="KW-0479">Metal-binding</keyword>
<dbReference type="GO" id="GO:0005789">
    <property type="term" value="C:endoplasmic reticulum membrane"/>
    <property type="evidence" value="ECO:0007669"/>
    <property type="project" value="UniProtKB-SubCell"/>
</dbReference>
<comment type="cofactor">
    <cofactor evidence="1">
        <name>Mg(2+)</name>
        <dbReference type="ChEBI" id="CHEBI:18420"/>
    </cofactor>
</comment>
<dbReference type="OMA" id="LPHFNAR"/>
<organism evidence="20 21">
    <name type="scientific">Giardia intestinalis (strain P15)</name>
    <name type="common">Giardia lamblia</name>
    <dbReference type="NCBI Taxonomy" id="658858"/>
    <lineage>
        <taxon>Eukaryota</taxon>
        <taxon>Metamonada</taxon>
        <taxon>Diplomonadida</taxon>
        <taxon>Hexamitidae</taxon>
        <taxon>Giardiinae</taxon>
        <taxon>Giardia</taxon>
    </lineage>
</organism>
<dbReference type="GO" id="GO:0003975">
    <property type="term" value="F:UDP-N-acetylglucosamine-dolichyl-phosphate N-acetylglucosaminephosphotransferase activity"/>
    <property type="evidence" value="ECO:0007669"/>
    <property type="project" value="UniProtKB-EC"/>
</dbReference>
<evidence type="ECO:0000256" key="9">
    <source>
        <dbReference type="ARBA" id="ARBA00022692"/>
    </source>
</evidence>
<feature type="transmembrane region" description="Helical" evidence="19">
    <location>
        <begin position="29"/>
        <end position="56"/>
    </location>
</feature>
<feature type="transmembrane region" description="Helical" evidence="19">
    <location>
        <begin position="269"/>
        <end position="296"/>
    </location>
</feature>
<evidence type="ECO:0000256" key="14">
    <source>
        <dbReference type="ARBA" id="ARBA00023136"/>
    </source>
</evidence>
<evidence type="ECO:0000256" key="2">
    <source>
        <dbReference type="ARBA" id="ARBA00004477"/>
    </source>
</evidence>
<evidence type="ECO:0000256" key="10">
    <source>
        <dbReference type="ARBA" id="ARBA00022723"/>
    </source>
</evidence>
<evidence type="ECO:0000256" key="15">
    <source>
        <dbReference type="ARBA" id="ARBA00029567"/>
    </source>
</evidence>
<name>E1F963_GIAIA</name>
<feature type="transmembrane region" description="Helical" evidence="19">
    <location>
        <begin position="170"/>
        <end position="189"/>
    </location>
</feature>
<comment type="pathway">
    <text evidence="3">Protein modification; protein glycosylation.</text>
</comment>
<dbReference type="EC" id="2.7.8.15" evidence="5"/>
<dbReference type="UniPathway" id="UPA00378"/>
<dbReference type="GO" id="GO:0046872">
    <property type="term" value="F:metal ion binding"/>
    <property type="evidence" value="ECO:0007669"/>
    <property type="project" value="UniProtKB-KW"/>
</dbReference>
<dbReference type="GO" id="GO:0006488">
    <property type="term" value="P:dolichol-linked oligosaccharide biosynthetic process"/>
    <property type="evidence" value="ECO:0007669"/>
    <property type="project" value="InterPro"/>
</dbReference>
<dbReference type="VEuPathDB" id="GiardiaDB:GLP15_3183"/>
<dbReference type="CDD" id="cd06855">
    <property type="entry name" value="GT_GPT_euk"/>
    <property type="match status" value="1"/>
</dbReference>
<protein>
    <recommendedName>
        <fullName evidence="6">UDP-N-acetylglucosamine--dolichyl-phosphate N-acetylglucosaminephosphotransferase</fullName>
        <ecNumber evidence="5">2.7.8.15</ecNumber>
    </recommendedName>
    <alternativeName>
        <fullName evidence="15">GlcNAc-1-P transferase</fullName>
    </alternativeName>
    <alternativeName>
        <fullName evidence="16">N-acetylglucosamine-1-phosphate transferase</fullName>
    </alternativeName>
</protein>
<evidence type="ECO:0000256" key="1">
    <source>
        <dbReference type="ARBA" id="ARBA00001946"/>
    </source>
</evidence>
<feature type="transmembrane region" description="Helical" evidence="19">
    <location>
        <begin position="237"/>
        <end position="257"/>
    </location>
</feature>
<keyword evidence="7" id="KW-0328">Glycosyltransferase</keyword>
<dbReference type="PANTHER" id="PTHR10571">
    <property type="entry name" value="UDP-N-ACETYLGLUCOSAMINE--DOLICHYL-PHOSPHATE N-ACETYLGLUCOSAMINEPHOSPHOTRANSFERASE"/>
    <property type="match status" value="1"/>
</dbReference>
<evidence type="ECO:0000313" key="20">
    <source>
        <dbReference type="EMBL" id="EFO60984.1"/>
    </source>
</evidence>
<comment type="catalytic activity">
    <reaction evidence="18">
        <text>a di-trans,poly-cis-dolichyl phosphate + UDP-N-acetyl-alpha-D-glucosamine = an N-acetyl-alpha-D-glucosaminyl-diphospho-di-trans,poly-cis-dolichol + UMP</text>
        <dbReference type="Rhea" id="RHEA:13289"/>
        <dbReference type="Rhea" id="RHEA-COMP:19498"/>
        <dbReference type="Rhea" id="RHEA-COMP:19507"/>
        <dbReference type="ChEBI" id="CHEBI:57683"/>
        <dbReference type="ChEBI" id="CHEBI:57705"/>
        <dbReference type="ChEBI" id="CHEBI:57865"/>
        <dbReference type="ChEBI" id="CHEBI:58427"/>
        <dbReference type="EC" id="2.7.8.15"/>
    </reaction>
    <physiologicalReaction direction="left-to-right" evidence="18">
        <dbReference type="Rhea" id="RHEA:13290"/>
    </physiologicalReaction>
</comment>
<dbReference type="GO" id="GO:0016757">
    <property type="term" value="F:glycosyltransferase activity"/>
    <property type="evidence" value="ECO:0007669"/>
    <property type="project" value="UniProtKB-KW"/>
</dbReference>
<keyword evidence="9 19" id="KW-0812">Transmembrane</keyword>
<sequence length="392" mass="43295">MIHKRWCDFSIPSLYLCKLEINRKPVMTLLALFLLIGLISVVCGSVLSSITFQLILELAPKLEKAGLSGRDLNKAVSEKIPEDGGLGPSLMFLLTISLWSLIIPRSSTLLSAGFSIMASSFLGFVDDVVNLRWRYKLIVPSITLLPLVGAYSGSGLSLGPLQLTYPITKLYCLLFAIFSQNAVNIYAGINGLEVGQSIIACTFLLPVVLYKLYVALDTTHQAEHLSLWQRLLSHPSLLSSLIIIVCFLAVSHPVYLLNRYPSRVFVGDIYAYFAGSVFASACILSDTLVAGPLLFLPQILNFVLSVPQLFGIVPCPRHRLPRFSQEHGTLTGVATHLNLINQYLRVRGPLSEKRLCHELLSIQAIISTLVILFFMLARGKSEITFVGVYRKL</sequence>
<dbReference type="InterPro" id="IPR033895">
    <property type="entry name" value="GPT"/>
</dbReference>
<keyword evidence="14 19" id="KW-0472">Membrane</keyword>
<evidence type="ECO:0000256" key="11">
    <source>
        <dbReference type="ARBA" id="ARBA00022824"/>
    </source>
</evidence>
<keyword evidence="12" id="KW-0460">Magnesium</keyword>
<evidence type="ECO:0000256" key="5">
    <source>
        <dbReference type="ARBA" id="ARBA00013225"/>
    </source>
</evidence>
<keyword evidence="13 19" id="KW-1133">Transmembrane helix</keyword>
<comment type="caution">
    <text evidence="20">The sequence shown here is derived from an EMBL/GenBank/DDBJ whole genome shotgun (WGS) entry which is preliminary data.</text>
</comment>
<accession>E1F963</accession>
<keyword evidence="8 20" id="KW-0808">Transferase</keyword>
<evidence type="ECO:0000313" key="21">
    <source>
        <dbReference type="Proteomes" id="UP000008974"/>
    </source>
</evidence>
<comment type="subcellular location">
    <subcellularLocation>
        <location evidence="2">Endoplasmic reticulum membrane</location>
        <topology evidence="2">Multi-pass membrane protein</topology>
    </subcellularLocation>
</comment>
<evidence type="ECO:0000256" key="19">
    <source>
        <dbReference type="SAM" id="Phobius"/>
    </source>
</evidence>
<gene>
    <name evidence="20" type="ORF">GLP15_3183</name>
</gene>
<keyword evidence="11" id="KW-0256">Endoplasmic reticulum</keyword>
<dbReference type="PANTHER" id="PTHR10571:SF0">
    <property type="entry name" value="UDP-N-ACETYLGLUCOSAMINE--DOLICHYL-PHOSPHATE N-ACETYLGLUCOSAMINEPHOSPHOTRANSFERASE"/>
    <property type="match status" value="1"/>
</dbReference>
<dbReference type="Proteomes" id="UP000008974">
    <property type="component" value="Unassembled WGS sequence"/>
</dbReference>
<proteinExistence type="inferred from homology"/>
<feature type="transmembrane region" description="Helical" evidence="19">
    <location>
        <begin position="137"/>
        <end position="158"/>
    </location>
</feature>
<comment type="function">
    <text evidence="17">UDP-N-acetylglucosamine--dolichyl-phosphate N-acetylglucosaminephosphotransferase that operates in the biosynthetic pathway of dolichol-linked oligosaccharides, the glycan precursors employed in protein asparagine (N)-glycosylation. The assembly of dolichol-linked oligosaccharides begins on the cytosolic side of the endoplasmic reticulum membrane and finishes in its lumen. The sequential addition of sugars to dolichol pyrophosphate produces dolichol-linked oligosaccharides containing fourteen sugars, including two GlcNAcs, nine mannoses and three glucoses. Once assembled, the oligosaccharide is transferred from the lipid to nascent proteins by oligosaccharyltransferases. Catalyzes the initial step of dolichol-linked oligosaccharide biosynthesis, transfering GlcNAc-1-P from cytosolic UDP-GlcNAc onto the carrier lipid dolichyl phosphate (P-dolichol), yielding GlcNAc-P-P-dolichol embedded in the cytoplasmic leaflet of the endoplasmic reticulum membrane.</text>
</comment>
<dbReference type="OrthoDB" id="10262326at2759"/>
<evidence type="ECO:0000256" key="3">
    <source>
        <dbReference type="ARBA" id="ARBA00004922"/>
    </source>
</evidence>
<dbReference type="STRING" id="658858.E1F963"/>
<evidence type="ECO:0000256" key="8">
    <source>
        <dbReference type="ARBA" id="ARBA00022679"/>
    </source>
</evidence>
<reference evidence="20 21" key="1">
    <citation type="journal article" date="2010" name="BMC Genomics">
        <title>Genome analysis and comparative genomics of a Giardia intestinalis assemblage E isolate.</title>
        <authorList>
            <person name="Jerlstrom-Hultqvist J."/>
            <person name="Franzen O."/>
            <person name="Ankarklev J."/>
            <person name="Xu F."/>
            <person name="Nohynkova E."/>
            <person name="Andersson J.O."/>
            <person name="Svard S.G."/>
            <person name="Andersson B."/>
        </authorList>
    </citation>
    <scope>NUCLEOTIDE SEQUENCE [LARGE SCALE GENOMIC DNA]</scope>
    <source>
        <strain evidence="20 21">P15</strain>
    </source>
</reference>
<feature type="transmembrane region" description="Helical" evidence="19">
    <location>
        <begin position="355"/>
        <end position="377"/>
    </location>
</feature>
<feature type="transmembrane region" description="Helical" evidence="19">
    <location>
        <begin position="109"/>
        <end position="125"/>
    </location>
</feature>
<dbReference type="InterPro" id="IPR000715">
    <property type="entry name" value="Glycosyl_transferase_4"/>
</dbReference>
<evidence type="ECO:0000256" key="18">
    <source>
        <dbReference type="ARBA" id="ARBA00045078"/>
    </source>
</evidence>
<dbReference type="Pfam" id="PF00953">
    <property type="entry name" value="Glycos_transf_4"/>
    <property type="match status" value="1"/>
</dbReference>
<dbReference type="EMBL" id="ACVC01000454">
    <property type="protein sequence ID" value="EFO60984.1"/>
    <property type="molecule type" value="Genomic_DNA"/>
</dbReference>
<evidence type="ECO:0000256" key="4">
    <source>
        <dbReference type="ARBA" id="ARBA00009317"/>
    </source>
</evidence>
<feature type="transmembrane region" description="Helical" evidence="19">
    <location>
        <begin position="195"/>
        <end position="216"/>
    </location>
</feature>
<evidence type="ECO:0000256" key="17">
    <source>
        <dbReference type="ARBA" id="ARBA00044717"/>
    </source>
</evidence>